<evidence type="ECO:0000313" key="2">
    <source>
        <dbReference type="EMBL" id="GFP19927.1"/>
    </source>
</evidence>
<feature type="domain" description="HepT-like" evidence="1">
    <location>
        <begin position="41"/>
        <end position="148"/>
    </location>
</feature>
<evidence type="ECO:0000313" key="3">
    <source>
        <dbReference type="EMBL" id="GFP31239.1"/>
    </source>
</evidence>
<accession>A0A6V8PET6</accession>
<comment type="caution">
    <text evidence="3">The sequence shown here is derived from an EMBL/GenBank/DDBJ whole genome shotgun (WGS) entry which is preliminary data.</text>
</comment>
<dbReference type="AlphaFoldDB" id="A0A6V8PET6"/>
<dbReference type="Proteomes" id="UP000569018">
    <property type="component" value="Unassembled WGS sequence"/>
</dbReference>
<dbReference type="EMBL" id="BLRZ01000213">
    <property type="protein sequence ID" value="GFP31239.1"/>
    <property type="molecule type" value="Genomic_DNA"/>
</dbReference>
<dbReference type="EMBL" id="BLRU01000181">
    <property type="protein sequence ID" value="GFP19927.1"/>
    <property type="molecule type" value="Genomic_DNA"/>
</dbReference>
<dbReference type="Pfam" id="PF20797">
    <property type="entry name" value="HepT-like_2"/>
    <property type="match status" value="1"/>
</dbReference>
<evidence type="ECO:0000259" key="1">
    <source>
        <dbReference type="Pfam" id="PF20797"/>
    </source>
</evidence>
<name>A0A6V8PET6_9ACTN</name>
<gene>
    <name evidence="2" type="ORF">HKBW3S03_01431</name>
    <name evidence="3" type="ORF">HKBW3S34_02158</name>
    <name evidence="4" type="ORF">HKBW3S47_02088</name>
</gene>
<evidence type="ECO:0000313" key="4">
    <source>
        <dbReference type="EMBL" id="GFP40392.1"/>
    </source>
</evidence>
<protein>
    <recommendedName>
        <fullName evidence="1">HepT-like domain-containing protein</fullName>
    </recommendedName>
</protein>
<reference evidence="5 6" key="1">
    <citation type="journal article" date="2020" name="Front. Microbiol.">
        <title>Single-cell genomics of novel Actinobacteria with the Wood-Ljungdahl pathway discovered in a serpentinizing system.</title>
        <authorList>
            <person name="Merino N."/>
            <person name="Kawai M."/>
            <person name="Boyd E.S."/>
            <person name="Colman D.R."/>
            <person name="McGlynn S.E."/>
            <person name="Nealson K.H."/>
            <person name="Kurokawa K."/>
            <person name="Hongoh Y."/>
        </authorList>
    </citation>
    <scope>NUCLEOTIDE SEQUENCE [LARGE SCALE GENOMIC DNA]</scope>
    <source>
        <strain evidence="2 6">S03</strain>
        <strain evidence="3 7">S34</strain>
        <strain evidence="4 5">S47</strain>
    </source>
</reference>
<evidence type="ECO:0000313" key="7">
    <source>
        <dbReference type="Proteomes" id="UP000588083"/>
    </source>
</evidence>
<keyword evidence="7" id="KW-1185">Reference proteome</keyword>
<proteinExistence type="predicted"/>
<dbReference type="Proteomes" id="UP000588083">
    <property type="component" value="Unassembled WGS sequence"/>
</dbReference>
<organism evidence="3 7">
    <name type="scientific">Candidatus Hakubella thermalkaliphila</name>
    <dbReference type="NCBI Taxonomy" id="2754717"/>
    <lineage>
        <taxon>Bacteria</taxon>
        <taxon>Bacillati</taxon>
        <taxon>Actinomycetota</taxon>
        <taxon>Actinomycetota incertae sedis</taxon>
        <taxon>Candidatus Hakubellales</taxon>
        <taxon>Candidatus Hakubellaceae</taxon>
        <taxon>Candidatus Hakubella</taxon>
    </lineage>
</organism>
<evidence type="ECO:0000313" key="5">
    <source>
        <dbReference type="Proteomes" id="UP000569018"/>
    </source>
</evidence>
<evidence type="ECO:0000313" key="6">
    <source>
        <dbReference type="Proteomes" id="UP000574717"/>
    </source>
</evidence>
<dbReference type="Proteomes" id="UP000574717">
    <property type="component" value="Unassembled WGS sequence"/>
</dbReference>
<sequence>MKKEPLAILLGYFTNQTEIMEKILQEVKATKPSAREKVSHLAYLLHNLYCALEDLFQEIAKTFENRIEDLSKYHRELLKRMQLDVPGIRPRLLSKESYLILDELRGFRHIFRHSYDYELAPDRVKSLKQKILTNWRYIERDLDIFIDFLQGAMKD</sequence>
<dbReference type="InterPro" id="IPR048769">
    <property type="entry name" value="HepT-like_dom"/>
</dbReference>
<dbReference type="EMBL" id="BLSD01000230">
    <property type="protein sequence ID" value="GFP40392.1"/>
    <property type="molecule type" value="Genomic_DNA"/>
</dbReference>